<keyword evidence="1" id="KW-0808">Transferase</keyword>
<dbReference type="AlphaFoldDB" id="A0A0M2V7R7"/>
<dbReference type="EMBL" id="LAHO01000002">
    <property type="protein sequence ID" value="KKO46897.1"/>
    <property type="molecule type" value="Genomic_DNA"/>
</dbReference>
<dbReference type="Gene3D" id="3.40.50.1820">
    <property type="entry name" value="alpha/beta hydrolase"/>
    <property type="match status" value="1"/>
</dbReference>
<comment type="caution">
    <text evidence="1">The sequence shown here is derived from an EMBL/GenBank/DDBJ whole genome shotgun (WGS) entry which is preliminary data.</text>
</comment>
<dbReference type="STRING" id="336831.WG68_02870"/>
<dbReference type="Proteomes" id="UP000034228">
    <property type="component" value="Unassembled WGS sequence"/>
</dbReference>
<keyword evidence="2" id="KW-1185">Reference proteome</keyword>
<evidence type="ECO:0000313" key="2">
    <source>
        <dbReference type="Proteomes" id="UP000034228"/>
    </source>
</evidence>
<name>A0A0M2V7R7_9GAMM</name>
<evidence type="ECO:0000313" key="1">
    <source>
        <dbReference type="EMBL" id="KKO46897.1"/>
    </source>
</evidence>
<dbReference type="InterPro" id="IPR029058">
    <property type="entry name" value="AB_hydrolase_fold"/>
</dbReference>
<proteinExistence type="predicted"/>
<organism evidence="1 2">
    <name type="scientific">Arsukibacterium ikkense</name>
    <dbReference type="NCBI Taxonomy" id="336831"/>
    <lineage>
        <taxon>Bacteria</taxon>
        <taxon>Pseudomonadati</taxon>
        <taxon>Pseudomonadota</taxon>
        <taxon>Gammaproteobacteria</taxon>
        <taxon>Chromatiales</taxon>
        <taxon>Chromatiaceae</taxon>
        <taxon>Arsukibacterium</taxon>
    </lineage>
</organism>
<protein>
    <submittedName>
        <fullName evidence="1">Glycosyl transferase</fullName>
    </submittedName>
</protein>
<dbReference type="SUPFAM" id="SSF53474">
    <property type="entry name" value="alpha/beta-Hydrolases"/>
    <property type="match status" value="1"/>
</dbReference>
<gene>
    <name evidence="1" type="ORF">WG68_02870</name>
</gene>
<accession>A0A0M2V7R7</accession>
<sequence length="274" mass="30650">MSNSAFATTFRQMTKGHNFLISSQADKASALIILPPFADEMNKSRHIISQFMRQATQQGFSCYLMDNFGTGDSEGDLEEATMALWRADLTLLVEQLAAEGFQQVSFLAIRFGALQLFDLLNSSSLAVPVKEVLLWQPYFDVKKFWQQFFRIKIAEQMALGEKLSQQQLEQQLAEGEVIEIAGYPLAPAFYQSTLQGLYSLPEAFGNNALPLHWLEVSQLAAPGVALKKQLEQLQAHCQLNFQLVNAAPFWNTTELASADELLRLSLAQLGRSHV</sequence>
<dbReference type="GO" id="GO:0016740">
    <property type="term" value="F:transferase activity"/>
    <property type="evidence" value="ECO:0007669"/>
    <property type="project" value="UniProtKB-KW"/>
</dbReference>
<dbReference type="RefSeq" id="WP_046556144.1">
    <property type="nucleotide sequence ID" value="NZ_LAHO01000002.1"/>
</dbReference>
<dbReference type="PATRIC" id="fig|336831.14.peg.3729"/>
<reference evidence="1 2" key="1">
    <citation type="submission" date="2015-03" db="EMBL/GenBank/DDBJ databases">
        <title>Draft genome sequences of two protease-producing strains of Arsukibacterium isolated from two cold and alkaline environments.</title>
        <authorList>
            <person name="Lylloff J.E."/>
            <person name="Skov L.B."/>
            <person name="Jepsen M."/>
            <person name="Hallin P.F."/>
            <person name="Sorensen S.J."/>
            <person name="Stougaard P."/>
            <person name="Glaring M.A."/>
        </authorList>
    </citation>
    <scope>NUCLEOTIDE SEQUENCE [LARGE SCALE GENOMIC DNA]</scope>
    <source>
        <strain evidence="1 2">GCM72</strain>
    </source>
</reference>
<dbReference type="OrthoDB" id="249225at2"/>